<accession>A0ABR2WXK8</accession>
<sequence>MRFITNISTLALGILAITQVTSTSLRKRAAPLGVQISECSVDGVVAVTFDDGPGQFTEELLNILGNIRVTFFLIGENVDRYPGIVRDMYQRGHHIASHTHTHANLNQLSAEGIEQEMRKSADAIHRAIGVRPRYMRCPYGECDDRVLAVLKRLGYKVIYWNLDTLDWQTLSTQKTIDSYNVLSENSPSSNNYISLQHDIHGSTVKAVRGILKKVRDNGYRVATVPRCLQDGGLYA</sequence>
<reference evidence="5 6" key="1">
    <citation type="submission" date="2023-04" db="EMBL/GenBank/DDBJ databases">
        <title>Genome of Basidiobolus ranarum AG-B5.</title>
        <authorList>
            <person name="Stajich J.E."/>
            <person name="Carter-House D."/>
            <person name="Gryganskyi A."/>
        </authorList>
    </citation>
    <scope>NUCLEOTIDE SEQUENCE [LARGE SCALE GENOMIC DNA]</scope>
    <source>
        <strain evidence="5 6">AG-B5</strain>
    </source>
</reference>
<dbReference type="PANTHER" id="PTHR10587:SF133">
    <property type="entry name" value="CHITIN DEACETYLASE 1-RELATED"/>
    <property type="match status" value="1"/>
</dbReference>
<organism evidence="5 6">
    <name type="scientific">Basidiobolus ranarum</name>
    <dbReference type="NCBI Taxonomy" id="34480"/>
    <lineage>
        <taxon>Eukaryota</taxon>
        <taxon>Fungi</taxon>
        <taxon>Fungi incertae sedis</taxon>
        <taxon>Zoopagomycota</taxon>
        <taxon>Entomophthoromycotina</taxon>
        <taxon>Basidiobolomycetes</taxon>
        <taxon>Basidiobolales</taxon>
        <taxon>Basidiobolaceae</taxon>
        <taxon>Basidiobolus</taxon>
    </lineage>
</organism>
<comment type="caution">
    <text evidence="5">The sequence shown here is derived from an EMBL/GenBank/DDBJ whole genome shotgun (WGS) entry which is preliminary data.</text>
</comment>
<dbReference type="PANTHER" id="PTHR10587">
    <property type="entry name" value="GLYCOSYL TRANSFERASE-RELATED"/>
    <property type="match status" value="1"/>
</dbReference>
<feature type="chain" id="PRO_5045948892" description="NodB homology domain-containing protein" evidence="3">
    <location>
        <begin position="23"/>
        <end position="235"/>
    </location>
</feature>
<feature type="signal peptide" evidence="3">
    <location>
        <begin position="1"/>
        <end position="22"/>
    </location>
</feature>
<dbReference type="EMBL" id="JASJQH010000175">
    <property type="protein sequence ID" value="KAK9766235.1"/>
    <property type="molecule type" value="Genomic_DNA"/>
</dbReference>
<gene>
    <name evidence="5" type="ORF">K7432_004830</name>
</gene>
<evidence type="ECO:0000313" key="5">
    <source>
        <dbReference type="EMBL" id="KAK9766235.1"/>
    </source>
</evidence>
<name>A0ABR2WXK8_9FUNG</name>
<feature type="domain" description="NodB homology" evidence="4">
    <location>
        <begin position="43"/>
        <end position="222"/>
    </location>
</feature>
<protein>
    <recommendedName>
        <fullName evidence="4">NodB homology domain-containing protein</fullName>
    </recommendedName>
</protein>
<dbReference type="Gene3D" id="3.20.20.370">
    <property type="entry name" value="Glycoside hydrolase/deacetylase"/>
    <property type="match status" value="1"/>
</dbReference>
<proteinExistence type="predicted"/>
<dbReference type="InterPro" id="IPR050248">
    <property type="entry name" value="Polysacc_deacetylase_ArnD"/>
</dbReference>
<dbReference type="PROSITE" id="PS51677">
    <property type="entry name" value="NODB"/>
    <property type="match status" value="1"/>
</dbReference>
<keyword evidence="2" id="KW-0378">Hydrolase</keyword>
<evidence type="ECO:0000259" key="4">
    <source>
        <dbReference type="PROSITE" id="PS51677"/>
    </source>
</evidence>
<keyword evidence="6" id="KW-1185">Reference proteome</keyword>
<evidence type="ECO:0000256" key="3">
    <source>
        <dbReference type="SAM" id="SignalP"/>
    </source>
</evidence>
<dbReference type="Pfam" id="PF01522">
    <property type="entry name" value="Polysacc_deac_1"/>
    <property type="match status" value="1"/>
</dbReference>
<dbReference type="InterPro" id="IPR002509">
    <property type="entry name" value="NODB_dom"/>
</dbReference>
<evidence type="ECO:0000313" key="6">
    <source>
        <dbReference type="Proteomes" id="UP001479436"/>
    </source>
</evidence>
<evidence type="ECO:0000256" key="2">
    <source>
        <dbReference type="ARBA" id="ARBA00022801"/>
    </source>
</evidence>
<dbReference type="SUPFAM" id="SSF88713">
    <property type="entry name" value="Glycoside hydrolase/deacetylase"/>
    <property type="match status" value="1"/>
</dbReference>
<keyword evidence="3" id="KW-0732">Signal</keyword>
<evidence type="ECO:0000256" key="1">
    <source>
        <dbReference type="ARBA" id="ARBA00022723"/>
    </source>
</evidence>
<dbReference type="Proteomes" id="UP001479436">
    <property type="component" value="Unassembled WGS sequence"/>
</dbReference>
<keyword evidence="1" id="KW-0479">Metal-binding</keyword>
<dbReference type="InterPro" id="IPR011330">
    <property type="entry name" value="Glyco_hydro/deAcase_b/a-brl"/>
</dbReference>